<proteinExistence type="predicted"/>
<dbReference type="Pfam" id="PF02518">
    <property type="entry name" value="HATPase_c"/>
    <property type="match status" value="1"/>
</dbReference>
<evidence type="ECO:0000256" key="6">
    <source>
        <dbReference type="ARBA" id="ARBA00022840"/>
    </source>
</evidence>
<comment type="catalytic activity">
    <reaction evidence="1">
        <text>ATP + protein L-histidine = ADP + protein N-phospho-L-histidine.</text>
        <dbReference type="EC" id="2.7.13.3"/>
    </reaction>
</comment>
<dbReference type="PANTHER" id="PTHR43065:SF46">
    <property type="entry name" value="C4-DICARBOXYLATE TRANSPORT SENSOR PROTEIN DCTB"/>
    <property type="match status" value="1"/>
</dbReference>
<dbReference type="SUPFAM" id="SSF52172">
    <property type="entry name" value="CheY-like"/>
    <property type="match status" value="1"/>
</dbReference>
<dbReference type="InterPro" id="IPR001789">
    <property type="entry name" value="Sig_transdc_resp-reg_receiver"/>
</dbReference>
<dbReference type="GO" id="GO:0000160">
    <property type="term" value="P:phosphorelay signal transduction system"/>
    <property type="evidence" value="ECO:0007669"/>
    <property type="project" value="UniProtKB-KW"/>
</dbReference>
<feature type="domain" description="Histidine kinase" evidence="9">
    <location>
        <begin position="1"/>
        <end position="172"/>
    </location>
</feature>
<sequence length="264" mass="28168">MAYSRQQALKPTTVAPNRLVVAVSEILERTLPESIELQTVLAAGLWSVHVDAHQVENALIDLCLNSRDAMSEGGKLTIETSNAFIDEAYAQAHQLAVGQYVQLAVSDTGHGMSRETVARAFDPFFTTKEVGKGTGLGLSQILGFVKQSNGHVKIYSEPGQGTTVKIYLPRHLGIEEAAASGAPLPIQHGRLEELVLLVEDDDKIRAVNADLLRELGYTVIDVARPQLALAALDANPGVTLLLTDVVMPEMNGRLLADASGGAPA</sequence>
<dbReference type="InterPro" id="IPR005467">
    <property type="entry name" value="His_kinase_dom"/>
</dbReference>
<keyword evidence="12" id="KW-1185">Reference proteome</keyword>
<reference evidence="11 12" key="1">
    <citation type="submission" date="2019-07" db="EMBL/GenBank/DDBJ databases">
        <title>Whole genome shotgun sequence of Reyranella soli NBRC 108950.</title>
        <authorList>
            <person name="Hosoyama A."/>
            <person name="Uohara A."/>
            <person name="Ohji S."/>
            <person name="Ichikawa N."/>
        </authorList>
    </citation>
    <scope>NUCLEOTIDE SEQUENCE [LARGE SCALE GENOMIC DNA]</scope>
    <source>
        <strain evidence="11 12">NBRC 108950</strain>
    </source>
</reference>
<keyword evidence="4" id="KW-0547">Nucleotide-binding</keyword>
<dbReference type="InterPro" id="IPR011006">
    <property type="entry name" value="CheY-like_superfamily"/>
</dbReference>
<evidence type="ECO:0000259" key="9">
    <source>
        <dbReference type="PROSITE" id="PS50109"/>
    </source>
</evidence>
<dbReference type="EC" id="2.7.13.3" evidence="2"/>
<evidence type="ECO:0000256" key="4">
    <source>
        <dbReference type="ARBA" id="ARBA00022741"/>
    </source>
</evidence>
<evidence type="ECO:0000256" key="8">
    <source>
        <dbReference type="PROSITE-ProRule" id="PRU00169"/>
    </source>
</evidence>
<dbReference type="EMBL" id="BKAJ01000296">
    <property type="protein sequence ID" value="GEP62051.1"/>
    <property type="molecule type" value="Genomic_DNA"/>
</dbReference>
<evidence type="ECO:0000313" key="11">
    <source>
        <dbReference type="EMBL" id="GEP62051.1"/>
    </source>
</evidence>
<dbReference type="InterPro" id="IPR004358">
    <property type="entry name" value="Sig_transdc_His_kin-like_C"/>
</dbReference>
<evidence type="ECO:0000256" key="7">
    <source>
        <dbReference type="ARBA" id="ARBA00023012"/>
    </source>
</evidence>
<feature type="domain" description="Response regulatory" evidence="10">
    <location>
        <begin position="194"/>
        <end position="264"/>
    </location>
</feature>
<name>A0A512NSW7_9HYPH</name>
<dbReference type="Proteomes" id="UP000321058">
    <property type="component" value="Unassembled WGS sequence"/>
</dbReference>
<gene>
    <name evidence="11" type="ORF">RSO01_92170</name>
</gene>
<dbReference type="PANTHER" id="PTHR43065">
    <property type="entry name" value="SENSOR HISTIDINE KINASE"/>
    <property type="match status" value="1"/>
</dbReference>
<dbReference type="RefSeq" id="WP_218037669.1">
    <property type="nucleotide sequence ID" value="NZ_BKAJ01000296.1"/>
</dbReference>
<feature type="modified residue" description="4-aspartylphosphate" evidence="8">
    <location>
        <position position="244"/>
    </location>
</feature>
<accession>A0A512NSW7</accession>
<keyword evidence="7" id="KW-0902">Two-component regulatory system</keyword>
<evidence type="ECO:0000256" key="5">
    <source>
        <dbReference type="ARBA" id="ARBA00022777"/>
    </source>
</evidence>
<keyword evidence="8" id="KW-0597">Phosphoprotein</keyword>
<keyword evidence="5" id="KW-0418">Kinase</keyword>
<dbReference type="PROSITE" id="PS50109">
    <property type="entry name" value="HIS_KIN"/>
    <property type="match status" value="1"/>
</dbReference>
<dbReference type="GO" id="GO:0004673">
    <property type="term" value="F:protein histidine kinase activity"/>
    <property type="evidence" value="ECO:0007669"/>
    <property type="project" value="UniProtKB-EC"/>
</dbReference>
<dbReference type="InterPro" id="IPR003594">
    <property type="entry name" value="HATPase_dom"/>
</dbReference>
<keyword evidence="6" id="KW-0067">ATP-binding</keyword>
<dbReference type="SMART" id="SM00387">
    <property type="entry name" value="HATPase_c"/>
    <property type="match status" value="1"/>
</dbReference>
<comment type="caution">
    <text evidence="11">The sequence shown here is derived from an EMBL/GenBank/DDBJ whole genome shotgun (WGS) entry which is preliminary data.</text>
</comment>
<evidence type="ECO:0000256" key="2">
    <source>
        <dbReference type="ARBA" id="ARBA00012438"/>
    </source>
</evidence>
<protein>
    <recommendedName>
        <fullName evidence="2">histidine kinase</fullName>
        <ecNumber evidence="2">2.7.13.3</ecNumber>
    </recommendedName>
</protein>
<dbReference type="PRINTS" id="PR00344">
    <property type="entry name" value="BCTRLSENSOR"/>
</dbReference>
<dbReference type="PROSITE" id="PS50110">
    <property type="entry name" value="RESPONSE_REGULATORY"/>
    <property type="match status" value="1"/>
</dbReference>
<dbReference type="AlphaFoldDB" id="A0A512NSW7"/>
<dbReference type="GO" id="GO:0005524">
    <property type="term" value="F:ATP binding"/>
    <property type="evidence" value="ECO:0007669"/>
    <property type="project" value="UniProtKB-KW"/>
</dbReference>
<evidence type="ECO:0000256" key="1">
    <source>
        <dbReference type="ARBA" id="ARBA00000085"/>
    </source>
</evidence>
<evidence type="ECO:0000259" key="10">
    <source>
        <dbReference type="PROSITE" id="PS50110"/>
    </source>
</evidence>
<dbReference type="InterPro" id="IPR036890">
    <property type="entry name" value="HATPase_C_sf"/>
</dbReference>
<keyword evidence="3" id="KW-0808">Transferase</keyword>
<dbReference type="Gene3D" id="3.30.565.10">
    <property type="entry name" value="Histidine kinase-like ATPase, C-terminal domain"/>
    <property type="match status" value="1"/>
</dbReference>
<dbReference type="SUPFAM" id="SSF55874">
    <property type="entry name" value="ATPase domain of HSP90 chaperone/DNA topoisomerase II/histidine kinase"/>
    <property type="match status" value="1"/>
</dbReference>
<dbReference type="Pfam" id="PF00072">
    <property type="entry name" value="Response_reg"/>
    <property type="match status" value="1"/>
</dbReference>
<evidence type="ECO:0000256" key="3">
    <source>
        <dbReference type="ARBA" id="ARBA00022679"/>
    </source>
</evidence>
<evidence type="ECO:0000313" key="12">
    <source>
        <dbReference type="Proteomes" id="UP000321058"/>
    </source>
</evidence>
<dbReference type="Gene3D" id="3.40.50.2300">
    <property type="match status" value="1"/>
</dbReference>
<organism evidence="11 12">
    <name type="scientific">Reyranella soli</name>
    <dbReference type="NCBI Taxonomy" id="1230389"/>
    <lineage>
        <taxon>Bacteria</taxon>
        <taxon>Pseudomonadati</taxon>
        <taxon>Pseudomonadota</taxon>
        <taxon>Alphaproteobacteria</taxon>
        <taxon>Hyphomicrobiales</taxon>
        <taxon>Reyranellaceae</taxon>
        <taxon>Reyranella</taxon>
    </lineage>
</organism>